<proteinExistence type="predicted"/>
<dbReference type="SUPFAM" id="SSF46785">
    <property type="entry name" value="Winged helix' DNA-binding domain"/>
    <property type="match status" value="1"/>
</dbReference>
<organism evidence="2 3">
    <name type="scientific">Kocuria oceani</name>
    <dbReference type="NCBI Taxonomy" id="988827"/>
    <lineage>
        <taxon>Bacteria</taxon>
        <taxon>Bacillati</taxon>
        <taxon>Actinomycetota</taxon>
        <taxon>Actinomycetes</taxon>
        <taxon>Micrococcales</taxon>
        <taxon>Micrococcaceae</taxon>
        <taxon>Kocuria</taxon>
    </lineage>
</organism>
<feature type="region of interest" description="Disordered" evidence="1">
    <location>
        <begin position="105"/>
        <end position="129"/>
    </location>
</feature>
<reference evidence="3" key="1">
    <citation type="journal article" date="2019" name="Int. J. Syst. Evol. Microbiol.">
        <title>The Global Catalogue of Microorganisms (GCM) 10K type strain sequencing project: providing services to taxonomists for standard genome sequencing and annotation.</title>
        <authorList>
            <consortium name="The Broad Institute Genomics Platform"/>
            <consortium name="The Broad Institute Genome Sequencing Center for Infectious Disease"/>
            <person name="Wu L."/>
            <person name="Ma J."/>
        </authorList>
    </citation>
    <scope>NUCLEOTIDE SEQUENCE [LARGE SCALE GENOMIC DNA]</scope>
    <source>
        <strain evidence="3">CGMCC 4.6946</strain>
    </source>
</reference>
<keyword evidence="3" id="KW-1185">Reference proteome</keyword>
<gene>
    <name evidence="2" type="ORF">ACFPCS_09325</name>
</gene>
<evidence type="ECO:0008006" key="4">
    <source>
        <dbReference type="Google" id="ProtNLM"/>
    </source>
</evidence>
<name>A0ABV9TIL1_9MICC</name>
<dbReference type="Proteomes" id="UP001595797">
    <property type="component" value="Unassembled WGS sequence"/>
</dbReference>
<dbReference type="InterPro" id="IPR036388">
    <property type="entry name" value="WH-like_DNA-bd_sf"/>
</dbReference>
<sequence>MHQDPTDATGPATLLDPAARAALFAALRPALEALADEAAADPGLSAPARRVLRAVTRTHSQDTLTLTDLATRSSTAKARLPATLTELETTGYLAHLAAIAAHLAASLPSPPSPPAGSADPQASGRAAAA</sequence>
<evidence type="ECO:0000313" key="2">
    <source>
        <dbReference type="EMBL" id="MFC4903762.1"/>
    </source>
</evidence>
<protein>
    <recommendedName>
        <fullName evidence="4">HTH iclR-type domain-containing protein</fullName>
    </recommendedName>
</protein>
<dbReference type="InterPro" id="IPR036390">
    <property type="entry name" value="WH_DNA-bd_sf"/>
</dbReference>
<accession>A0ABV9TIL1</accession>
<evidence type="ECO:0000256" key="1">
    <source>
        <dbReference type="SAM" id="MobiDB-lite"/>
    </source>
</evidence>
<dbReference type="EMBL" id="JBHSIW010000008">
    <property type="protein sequence ID" value="MFC4903762.1"/>
    <property type="molecule type" value="Genomic_DNA"/>
</dbReference>
<dbReference type="Gene3D" id="1.10.10.10">
    <property type="entry name" value="Winged helix-like DNA-binding domain superfamily/Winged helix DNA-binding domain"/>
    <property type="match status" value="1"/>
</dbReference>
<evidence type="ECO:0000313" key="3">
    <source>
        <dbReference type="Proteomes" id="UP001595797"/>
    </source>
</evidence>
<comment type="caution">
    <text evidence="2">The sequence shown here is derived from an EMBL/GenBank/DDBJ whole genome shotgun (WGS) entry which is preliminary data.</text>
</comment>
<dbReference type="RefSeq" id="WP_277550514.1">
    <property type="nucleotide sequence ID" value="NZ_JARAMH010000003.1"/>
</dbReference>